<feature type="compositionally biased region" description="Polar residues" evidence="3">
    <location>
        <begin position="404"/>
        <end position="420"/>
    </location>
</feature>
<dbReference type="InterPro" id="IPR012677">
    <property type="entry name" value="Nucleotide-bd_a/b_plait_sf"/>
</dbReference>
<name>A0A7J6VTU8_THATH</name>
<reference evidence="5 6" key="1">
    <citation type="submission" date="2020-06" db="EMBL/GenBank/DDBJ databases">
        <title>Transcriptomic and genomic resources for Thalictrum thalictroides and T. hernandezii: Facilitating candidate gene discovery in an emerging model plant lineage.</title>
        <authorList>
            <person name="Arias T."/>
            <person name="Riano-Pachon D.M."/>
            <person name="Di Stilio V.S."/>
        </authorList>
    </citation>
    <scope>NUCLEOTIDE SEQUENCE [LARGE SCALE GENOMIC DNA]</scope>
    <source>
        <strain evidence="6">cv. WT478/WT964</strain>
        <tissue evidence="5">Leaves</tissue>
    </source>
</reference>
<evidence type="ECO:0000259" key="4">
    <source>
        <dbReference type="PROSITE" id="PS50102"/>
    </source>
</evidence>
<sequence length="438" mass="44886">MDPSMKKRKADENGTVITDGTTGLLTPIDVGKIIESFTQEQLVDILQIAATRHLDVLESIRSIADRDPAQRKLFIRGLGWDTTTEGLRSLFSAYGELEEAVVILDKTTGKSKGYGFITFKHIDGALLALKEPSKKIDGRMTVTQIAAAGVSGPTAIPPSGDVSMRKIYVGNVPFEMPADRLLAHFLSYGEIEEGPLGYDKQTGKSRGFALFVYKTVEAARASLVDPQKTIDGHQMVCKLAIEGKKGKTGGAPAGQTAASGEGAGDGTAMHPPSSMPNSLTSQYTAPGGLGVPGGLSSYGGYNSGHPGPAGMAHHHLTSSLQSSIGATGLSSGGSQVPSSLGVSGGYVGLGGPYSGLVGGPASAAYGGPASAYGGLGGASSLYRLPPGSVGLPSSGYPEGGHYGLSSSAFPGQLHQQSASSPAPRVPTGAMYPTLPPYY</sequence>
<comment type="caution">
    <text evidence="5">The sequence shown here is derived from an EMBL/GenBank/DDBJ whole genome shotgun (WGS) entry which is preliminary data.</text>
</comment>
<accession>A0A7J6VTU8</accession>
<evidence type="ECO:0000256" key="1">
    <source>
        <dbReference type="ARBA" id="ARBA00022884"/>
    </source>
</evidence>
<evidence type="ECO:0000313" key="6">
    <source>
        <dbReference type="Proteomes" id="UP000554482"/>
    </source>
</evidence>
<dbReference type="EMBL" id="JABWDY010027529">
    <property type="protein sequence ID" value="KAF5187822.1"/>
    <property type="molecule type" value="Genomic_DNA"/>
</dbReference>
<protein>
    <submittedName>
        <fullName evidence="5">Ubp1-associated protein 2c</fullName>
    </submittedName>
</protein>
<dbReference type="InterPro" id="IPR035979">
    <property type="entry name" value="RBD_domain_sf"/>
</dbReference>
<dbReference type="InterPro" id="IPR050886">
    <property type="entry name" value="RNA-binding_reg"/>
</dbReference>
<feature type="region of interest" description="Disordered" evidence="3">
    <location>
        <begin position="244"/>
        <end position="276"/>
    </location>
</feature>
<dbReference type="AlphaFoldDB" id="A0A7J6VTU8"/>
<organism evidence="5 6">
    <name type="scientific">Thalictrum thalictroides</name>
    <name type="common">Rue-anemone</name>
    <name type="synonym">Anemone thalictroides</name>
    <dbReference type="NCBI Taxonomy" id="46969"/>
    <lineage>
        <taxon>Eukaryota</taxon>
        <taxon>Viridiplantae</taxon>
        <taxon>Streptophyta</taxon>
        <taxon>Embryophyta</taxon>
        <taxon>Tracheophyta</taxon>
        <taxon>Spermatophyta</taxon>
        <taxon>Magnoliopsida</taxon>
        <taxon>Ranunculales</taxon>
        <taxon>Ranunculaceae</taxon>
        <taxon>Thalictroideae</taxon>
        <taxon>Thalictrum</taxon>
    </lineage>
</organism>
<dbReference type="PANTHER" id="PTHR48024:SF25">
    <property type="entry name" value="UBP1-ASSOCIATED PROTEIN 2C"/>
    <property type="match status" value="1"/>
</dbReference>
<proteinExistence type="predicted"/>
<dbReference type="Proteomes" id="UP000554482">
    <property type="component" value="Unassembled WGS sequence"/>
</dbReference>
<dbReference type="Pfam" id="PF00076">
    <property type="entry name" value="RRM_1"/>
    <property type="match status" value="2"/>
</dbReference>
<gene>
    <name evidence="5" type="ORF">FRX31_022591</name>
</gene>
<dbReference type="SUPFAM" id="SSF54928">
    <property type="entry name" value="RNA-binding domain, RBD"/>
    <property type="match status" value="2"/>
</dbReference>
<dbReference type="GO" id="GO:0005634">
    <property type="term" value="C:nucleus"/>
    <property type="evidence" value="ECO:0007669"/>
    <property type="project" value="TreeGrafter"/>
</dbReference>
<evidence type="ECO:0000313" key="5">
    <source>
        <dbReference type="EMBL" id="KAF5187822.1"/>
    </source>
</evidence>
<dbReference type="PROSITE" id="PS50102">
    <property type="entry name" value="RRM"/>
    <property type="match status" value="2"/>
</dbReference>
<dbReference type="FunFam" id="3.30.70.330:FF:000529">
    <property type="entry name" value="UBP1-associated protein 2C isoform A"/>
    <property type="match status" value="1"/>
</dbReference>
<dbReference type="SMART" id="SM00360">
    <property type="entry name" value="RRM"/>
    <property type="match status" value="2"/>
</dbReference>
<feature type="region of interest" description="Disordered" evidence="3">
    <location>
        <begin position="402"/>
        <end position="426"/>
    </location>
</feature>
<evidence type="ECO:0000256" key="2">
    <source>
        <dbReference type="PROSITE-ProRule" id="PRU00176"/>
    </source>
</evidence>
<feature type="domain" description="RRM" evidence="4">
    <location>
        <begin position="165"/>
        <end position="253"/>
    </location>
</feature>
<dbReference type="Gene3D" id="3.30.70.330">
    <property type="match status" value="2"/>
</dbReference>
<dbReference type="GO" id="GO:0003723">
    <property type="term" value="F:RNA binding"/>
    <property type="evidence" value="ECO:0007669"/>
    <property type="project" value="UniProtKB-UniRule"/>
</dbReference>
<dbReference type="PANTHER" id="PTHR48024">
    <property type="entry name" value="GEO13361P1-RELATED"/>
    <property type="match status" value="1"/>
</dbReference>
<dbReference type="OrthoDB" id="1875751at2759"/>
<evidence type="ECO:0000256" key="3">
    <source>
        <dbReference type="SAM" id="MobiDB-lite"/>
    </source>
</evidence>
<keyword evidence="6" id="KW-1185">Reference proteome</keyword>
<feature type="domain" description="RRM" evidence="4">
    <location>
        <begin position="71"/>
        <end position="148"/>
    </location>
</feature>
<keyword evidence="1 2" id="KW-0694">RNA-binding</keyword>
<dbReference type="InterPro" id="IPR000504">
    <property type="entry name" value="RRM_dom"/>
</dbReference>